<evidence type="ECO:0000259" key="1">
    <source>
        <dbReference type="Pfam" id="PF07883"/>
    </source>
</evidence>
<dbReference type="InterPro" id="IPR011051">
    <property type="entry name" value="RmlC_Cupin_sf"/>
</dbReference>
<comment type="caution">
    <text evidence="2">The sequence shown here is derived from an EMBL/GenBank/DDBJ whole genome shotgun (WGS) entry which is preliminary data.</text>
</comment>
<evidence type="ECO:0000313" key="3">
    <source>
        <dbReference type="Proteomes" id="UP000635278"/>
    </source>
</evidence>
<dbReference type="InterPro" id="IPR052538">
    <property type="entry name" value="Flavonoid_dioxygenase-like"/>
</dbReference>
<evidence type="ECO:0000313" key="2">
    <source>
        <dbReference type="EMBL" id="NHN84119.1"/>
    </source>
</evidence>
<gene>
    <name evidence="2" type="ORF">GOB93_05605</name>
</gene>
<dbReference type="InterPro" id="IPR013096">
    <property type="entry name" value="Cupin_2"/>
</dbReference>
<dbReference type="PANTHER" id="PTHR43346:SF1">
    <property type="entry name" value="QUERCETIN 2,3-DIOXYGENASE-RELATED"/>
    <property type="match status" value="1"/>
</dbReference>
<dbReference type="SUPFAM" id="SSF51182">
    <property type="entry name" value="RmlC-like cupins"/>
    <property type="match status" value="1"/>
</dbReference>
<sequence length="138" mass="15095">MSFFKASVDKVQAFRISPDDTNYFAILFDRDVAKCTSVAVVEIFTAGGRTPPNSHVAADELFYVLSGEGRAHCDGQTTELRKGDALLVRPGSEHVLENTGSSKLYTLTVMIPDEEFGALIRRGQPVELDAEDIAVLCR</sequence>
<dbReference type="RefSeq" id="WP_173582502.1">
    <property type="nucleotide sequence ID" value="NZ_WOTB01000005.1"/>
</dbReference>
<dbReference type="Proteomes" id="UP000635278">
    <property type="component" value="Unassembled WGS sequence"/>
</dbReference>
<feature type="domain" description="Cupin type-2" evidence="1">
    <location>
        <begin position="42"/>
        <end position="109"/>
    </location>
</feature>
<protein>
    <submittedName>
        <fullName evidence="2">Cupin domain-containing protein</fullName>
    </submittedName>
</protein>
<dbReference type="PANTHER" id="PTHR43346">
    <property type="entry name" value="LIGAND BINDING DOMAIN PROTEIN, PUTATIVE (AFU_ORTHOLOGUE AFUA_6G14370)-RELATED"/>
    <property type="match status" value="1"/>
</dbReference>
<accession>A0ABX0JLC3</accession>
<dbReference type="CDD" id="cd06987">
    <property type="entry name" value="cupin_MAE_RS03005"/>
    <property type="match status" value="1"/>
</dbReference>
<organism evidence="2 3">
    <name type="scientific">Acetobacter musti</name>
    <dbReference type="NCBI Taxonomy" id="864732"/>
    <lineage>
        <taxon>Bacteria</taxon>
        <taxon>Pseudomonadati</taxon>
        <taxon>Pseudomonadota</taxon>
        <taxon>Alphaproteobacteria</taxon>
        <taxon>Acetobacterales</taxon>
        <taxon>Acetobacteraceae</taxon>
        <taxon>Acetobacter</taxon>
    </lineage>
</organism>
<reference evidence="2 3" key="1">
    <citation type="journal article" date="2020" name="Int. J. Syst. Evol. Microbiol.">
        <title>Novel acetic acid bacteria from cider fermentations: Acetobacter conturbans sp. nov. and Acetobacter fallax sp. nov.</title>
        <authorList>
            <person name="Sombolestani A.S."/>
            <person name="Cleenwerck I."/>
            <person name="Cnockaert M."/>
            <person name="Borremans W."/>
            <person name="Wieme A.D."/>
            <person name="De Vuyst L."/>
            <person name="Vandamme P."/>
        </authorList>
    </citation>
    <scope>NUCLEOTIDE SEQUENCE [LARGE SCALE GENOMIC DNA]</scope>
    <source>
        <strain evidence="2 3">LMG 30640</strain>
    </source>
</reference>
<dbReference type="Pfam" id="PF07883">
    <property type="entry name" value="Cupin_2"/>
    <property type="match status" value="1"/>
</dbReference>
<dbReference type="Gene3D" id="2.60.120.10">
    <property type="entry name" value="Jelly Rolls"/>
    <property type="match status" value="1"/>
</dbReference>
<name>A0ABX0JLC3_9PROT</name>
<keyword evidence="3" id="KW-1185">Reference proteome</keyword>
<dbReference type="EMBL" id="WOTB01000005">
    <property type="protein sequence ID" value="NHN84119.1"/>
    <property type="molecule type" value="Genomic_DNA"/>
</dbReference>
<proteinExistence type="predicted"/>
<dbReference type="InterPro" id="IPR014710">
    <property type="entry name" value="RmlC-like_jellyroll"/>
</dbReference>